<feature type="chain" id="PRO_5046866487" evidence="1">
    <location>
        <begin position="26"/>
        <end position="171"/>
    </location>
</feature>
<protein>
    <submittedName>
        <fullName evidence="3">CAP domain-containing protein</fullName>
    </submittedName>
</protein>
<sequence length="171" mass="19461">MKKFSSVTLLVLVFLWLLGSCSDSSSEEFEQMYSETNLENQKVTVDPNKMEKELLGLINEHRTSIGLSSLADSAPAYKYAEEHTNYMISKNSLSHDNFETRASKIADETNALKVSENVARFYTTAERTLKAWVESDSHRKAMEGDFSHTTLSVQLDKDGRPYFTQIFIKVE</sequence>
<dbReference type="EMBL" id="JAYMGW010000015">
    <property type="protein sequence ID" value="MEC4266535.1"/>
    <property type="molecule type" value="Genomic_DNA"/>
</dbReference>
<accession>A0ABU6ITS5</accession>
<name>A0ABU6ITS5_9FLAO</name>
<dbReference type="Pfam" id="PF00188">
    <property type="entry name" value="CAP"/>
    <property type="match status" value="1"/>
</dbReference>
<comment type="caution">
    <text evidence="3">The sequence shown here is derived from an EMBL/GenBank/DDBJ whole genome shotgun (WGS) entry which is preliminary data.</text>
</comment>
<dbReference type="InterPro" id="IPR035940">
    <property type="entry name" value="CAP_sf"/>
</dbReference>
<keyword evidence="1" id="KW-0732">Signal</keyword>
<dbReference type="RefSeq" id="WP_326279540.1">
    <property type="nucleotide sequence ID" value="NZ_JAYKYV010000015.1"/>
</dbReference>
<feature type="domain" description="SCP" evidence="2">
    <location>
        <begin position="55"/>
        <end position="167"/>
    </location>
</feature>
<evidence type="ECO:0000256" key="1">
    <source>
        <dbReference type="SAM" id="SignalP"/>
    </source>
</evidence>
<reference evidence="3 4" key="1">
    <citation type="submission" date="2024-01" db="EMBL/GenBank/DDBJ databases">
        <title>The strains designed SYSU M86414 and SYSU M84420 isolated from the marine sediment in San Sha City (Hainan Province, China).</title>
        <authorList>
            <person name="Guo D."/>
        </authorList>
    </citation>
    <scope>NUCLEOTIDE SEQUENCE [LARGE SCALE GENOMIC DNA]</scope>
    <source>
        <strain evidence="3 4">SYSU M84420</strain>
    </source>
</reference>
<dbReference type="CDD" id="cd05379">
    <property type="entry name" value="CAP_bacterial"/>
    <property type="match status" value="1"/>
</dbReference>
<keyword evidence="4" id="KW-1185">Reference proteome</keyword>
<gene>
    <name evidence="3" type="ORF">VOP03_14355</name>
</gene>
<dbReference type="PROSITE" id="PS51257">
    <property type="entry name" value="PROKAR_LIPOPROTEIN"/>
    <property type="match status" value="1"/>
</dbReference>
<feature type="signal peptide" evidence="1">
    <location>
        <begin position="1"/>
        <end position="25"/>
    </location>
</feature>
<dbReference type="InterPro" id="IPR014044">
    <property type="entry name" value="CAP_dom"/>
</dbReference>
<dbReference type="Proteomes" id="UP001355298">
    <property type="component" value="Unassembled WGS sequence"/>
</dbReference>
<evidence type="ECO:0000313" key="4">
    <source>
        <dbReference type="Proteomes" id="UP001355298"/>
    </source>
</evidence>
<dbReference type="PANTHER" id="PTHR31157:SF30">
    <property type="entry name" value="SCP DOMAIN-CONTAINING PROTEIN"/>
    <property type="match status" value="1"/>
</dbReference>
<dbReference type="SUPFAM" id="SSF55797">
    <property type="entry name" value="PR-1-like"/>
    <property type="match status" value="1"/>
</dbReference>
<dbReference type="Gene3D" id="3.40.33.10">
    <property type="entry name" value="CAP"/>
    <property type="match status" value="1"/>
</dbReference>
<organism evidence="3 4">
    <name type="scientific">Flagellimonas halotolerans</name>
    <dbReference type="NCBI Taxonomy" id="3112164"/>
    <lineage>
        <taxon>Bacteria</taxon>
        <taxon>Pseudomonadati</taxon>
        <taxon>Bacteroidota</taxon>
        <taxon>Flavobacteriia</taxon>
        <taxon>Flavobacteriales</taxon>
        <taxon>Flavobacteriaceae</taxon>
        <taxon>Flagellimonas</taxon>
    </lineage>
</organism>
<evidence type="ECO:0000313" key="3">
    <source>
        <dbReference type="EMBL" id="MEC4266535.1"/>
    </source>
</evidence>
<dbReference type="PANTHER" id="PTHR31157">
    <property type="entry name" value="SCP DOMAIN-CONTAINING PROTEIN"/>
    <property type="match status" value="1"/>
</dbReference>
<proteinExistence type="predicted"/>
<evidence type="ECO:0000259" key="2">
    <source>
        <dbReference type="Pfam" id="PF00188"/>
    </source>
</evidence>